<proteinExistence type="predicted"/>
<sequence length="88" mass="10067">MPEFIPSAAMQAFSEFINDQSLNQRQINFVHKIINHMEQNGYMENVAVLQKPPFDKPISFLKLFDVRTRTALMKAINDVRENAVTVAG</sequence>
<keyword evidence="3" id="KW-1185">Reference proteome</keyword>
<dbReference type="Proteomes" id="UP000653904">
    <property type="component" value="Unassembled WGS sequence"/>
</dbReference>
<comment type="caution">
    <text evidence="2">The sequence shown here is derived from an EMBL/GenBank/DDBJ whole genome shotgun (WGS) entry which is preliminary data.</text>
</comment>
<reference evidence="2 3" key="1">
    <citation type="submission" date="2020-08" db="EMBL/GenBank/DDBJ databases">
        <title>Genome public.</title>
        <authorList>
            <person name="Liu C."/>
            <person name="Sun Q."/>
        </authorList>
    </citation>
    <scope>NUCLEOTIDE SEQUENCE [LARGE SCALE GENOMIC DNA]</scope>
    <source>
        <strain evidence="2 3">BX14</strain>
    </source>
</reference>
<name>A0AAW3X7Z0_9CLOT</name>
<dbReference type="Pfam" id="PF08463">
    <property type="entry name" value="EcoEI_R_C"/>
    <property type="match status" value="1"/>
</dbReference>
<protein>
    <recommendedName>
        <fullName evidence="1">EcoEI R protein C-terminal domain-containing protein</fullName>
    </recommendedName>
</protein>
<evidence type="ECO:0000259" key="1">
    <source>
        <dbReference type="Pfam" id="PF08463"/>
    </source>
</evidence>
<evidence type="ECO:0000313" key="3">
    <source>
        <dbReference type="Proteomes" id="UP000653904"/>
    </source>
</evidence>
<accession>A0AAW3X7Z0</accession>
<organism evidence="2 3">
    <name type="scientific">Clostridium segne</name>
    <dbReference type="NCBI Taxonomy" id="2763038"/>
    <lineage>
        <taxon>Bacteria</taxon>
        <taxon>Bacillati</taxon>
        <taxon>Bacillota</taxon>
        <taxon>Clostridia</taxon>
        <taxon>Eubacteriales</taxon>
        <taxon>Clostridiaceae</taxon>
        <taxon>Clostridium</taxon>
    </lineage>
</organism>
<dbReference type="AlphaFoldDB" id="A0AAW3X7Z0"/>
<dbReference type="InterPro" id="IPR013670">
    <property type="entry name" value="EcoEI_R_C_dom"/>
</dbReference>
<evidence type="ECO:0000313" key="2">
    <source>
        <dbReference type="EMBL" id="MBC5658150.1"/>
    </source>
</evidence>
<dbReference type="EMBL" id="JACOOW010000017">
    <property type="protein sequence ID" value="MBC5658150.1"/>
    <property type="molecule type" value="Genomic_DNA"/>
</dbReference>
<gene>
    <name evidence="2" type="ORF">H8S19_14015</name>
</gene>
<dbReference type="GO" id="GO:0003677">
    <property type="term" value="F:DNA binding"/>
    <property type="evidence" value="ECO:0007669"/>
    <property type="project" value="InterPro"/>
</dbReference>
<dbReference type="GO" id="GO:0006304">
    <property type="term" value="P:DNA modification"/>
    <property type="evidence" value="ECO:0007669"/>
    <property type="project" value="InterPro"/>
</dbReference>
<dbReference type="GO" id="GO:0003824">
    <property type="term" value="F:catalytic activity"/>
    <property type="evidence" value="ECO:0007669"/>
    <property type="project" value="InterPro"/>
</dbReference>
<feature type="domain" description="EcoEI R protein C-terminal" evidence="1">
    <location>
        <begin position="7"/>
        <end position="77"/>
    </location>
</feature>